<evidence type="ECO:0000256" key="2">
    <source>
        <dbReference type="ARBA" id="ARBA00022963"/>
    </source>
</evidence>
<dbReference type="Pfam" id="PF11815">
    <property type="entry name" value="DUF3336"/>
    <property type="match status" value="1"/>
</dbReference>
<feature type="region of interest" description="Disordered" evidence="5">
    <location>
        <begin position="33"/>
        <end position="53"/>
    </location>
</feature>
<dbReference type="InterPro" id="IPR050301">
    <property type="entry name" value="NTE"/>
</dbReference>
<dbReference type="GO" id="GO:0006641">
    <property type="term" value="P:triglyceride metabolic process"/>
    <property type="evidence" value="ECO:0007669"/>
    <property type="project" value="UniProtKB-ARBA"/>
</dbReference>
<reference evidence="7" key="1">
    <citation type="submission" date="2020-12" db="EMBL/GenBank/DDBJ databases">
        <title>Metabolic potential, ecology and presence of endohyphal bacteria is reflected in genomic diversity of Mucoromycotina.</title>
        <authorList>
            <person name="Muszewska A."/>
            <person name="Okrasinska A."/>
            <person name="Steczkiewicz K."/>
            <person name="Drgas O."/>
            <person name="Orlowska M."/>
            <person name="Perlinska-Lenart U."/>
            <person name="Aleksandrzak-Piekarczyk T."/>
            <person name="Szatraj K."/>
            <person name="Zielenkiewicz U."/>
            <person name="Pilsyk S."/>
            <person name="Malc E."/>
            <person name="Mieczkowski P."/>
            <person name="Kruszewska J.S."/>
            <person name="Biernat P."/>
            <person name="Pawlowska J."/>
        </authorList>
    </citation>
    <scope>NUCLEOTIDE SEQUENCE</scope>
    <source>
        <strain evidence="7">CBS 226.32</strain>
    </source>
</reference>
<dbReference type="Pfam" id="PF01734">
    <property type="entry name" value="Patatin"/>
    <property type="match status" value="1"/>
</dbReference>
<feature type="active site" description="Nucleophile" evidence="4">
    <location>
        <position position="638"/>
    </location>
</feature>
<dbReference type="Gene3D" id="3.40.1090.10">
    <property type="entry name" value="Cytosolic phospholipase A2 catalytic domain"/>
    <property type="match status" value="2"/>
</dbReference>
<comment type="caution">
    <text evidence="7">The sequence shown here is derived from an EMBL/GenBank/DDBJ whole genome shotgun (WGS) entry which is preliminary data.</text>
</comment>
<evidence type="ECO:0000256" key="3">
    <source>
        <dbReference type="ARBA" id="ARBA00023098"/>
    </source>
</evidence>
<name>A0A8H7V192_9FUNG</name>
<feature type="region of interest" description="Disordered" evidence="5">
    <location>
        <begin position="1015"/>
        <end position="1052"/>
    </location>
</feature>
<keyword evidence="1 4" id="KW-0378">Hydrolase</keyword>
<evidence type="ECO:0000313" key="7">
    <source>
        <dbReference type="EMBL" id="KAG2206376.1"/>
    </source>
</evidence>
<evidence type="ECO:0000259" key="6">
    <source>
        <dbReference type="PROSITE" id="PS51635"/>
    </source>
</evidence>
<dbReference type="SUPFAM" id="SSF52151">
    <property type="entry name" value="FabD/lysophospholipase-like"/>
    <property type="match status" value="1"/>
</dbReference>
<protein>
    <recommendedName>
        <fullName evidence="6">PNPLA domain-containing protein</fullName>
    </recommendedName>
</protein>
<dbReference type="EMBL" id="JAEPRC010000153">
    <property type="protein sequence ID" value="KAG2206376.1"/>
    <property type="molecule type" value="Genomic_DNA"/>
</dbReference>
<feature type="compositionally biased region" description="Basic and acidic residues" evidence="5">
    <location>
        <begin position="1029"/>
        <end position="1041"/>
    </location>
</feature>
<keyword evidence="3 4" id="KW-0443">Lipid metabolism</keyword>
<keyword evidence="8" id="KW-1185">Reference proteome</keyword>
<feature type="short sequence motif" description="GXSXG" evidence="4">
    <location>
        <begin position="636"/>
        <end position="640"/>
    </location>
</feature>
<feature type="short sequence motif" description="GXGXXG" evidence="4">
    <location>
        <begin position="609"/>
        <end position="614"/>
    </location>
</feature>
<evidence type="ECO:0000256" key="1">
    <source>
        <dbReference type="ARBA" id="ARBA00022801"/>
    </source>
</evidence>
<dbReference type="AlphaFoldDB" id="A0A8H7V192"/>
<dbReference type="InterPro" id="IPR016035">
    <property type="entry name" value="Acyl_Trfase/lysoPLipase"/>
</dbReference>
<feature type="compositionally biased region" description="Polar residues" evidence="5">
    <location>
        <begin position="33"/>
        <end position="49"/>
    </location>
</feature>
<dbReference type="PANTHER" id="PTHR14226:SF10">
    <property type="entry name" value="TRIACYLGLYCEROL LIPASE 4-RELATED"/>
    <property type="match status" value="1"/>
</dbReference>
<sequence length="1052" mass="120881">MRLESKVKVSRLAKYNGMETLAVNEPHDILKSEASSTTYSTTKPKLQQSDAEDAEYTNQVTWPGSKGSEINHKLSEEIMKSKIFSSSMGLDNVTPYYFKASHIIKSQDITLATLVTRNRFHVLSRLATNYKGPISAAIHVLDDEEKLATIKELGKIYSSNPDMQKYVDIHLIIDKFDRQFNMWRNTAKLFTRTDYLMMLDVDFHLCTNFRKTIFGNPKISQMLAAGKTAIVVPAFEYLNQKDGMDWKTFPTKKSQVIKQVENMKLDSFHSSWVSGHGATNYSHWYTATEMYPVTEYEFSYEPYVIYKKEGTPWCDERFIGYGANKAACLYEIFISGVDYYVLPNDFLIHQSHKYANHDRTRERTHNRVLYENFRTEICLRYSRKYVIEDTWYTPAAKNMKQVCTDIPKWKYLSGISKEQRLKDLEEEAASKAQQEQEQQQPLEAENQLYDRIVTNNNSKSYYENLLKTASNYEEWCDAATKLDEIDGLDKWKREMSSPDYDHELVKTRLDQLRNIRKSNKGQSAMIFALRTSLARNLGDMGNPKLYSYSRIGTKELTSEYIEEVVKQLNWICDEPADPNNDPNLDSKAKHDFFMNIRQSFGRTALLLSGGGTLGLNHIGVIKCLHEAQLLPRIISGASSGSIMASLVCTKTNDELPSMFDPSLVRLDVFERDGTPDTPYARLHRLMINKQIFDVEILREAMRANLGDMTFQEAFNRTRFILNITLIWSAVAASCAVPVFYGSTPLFSKDKNGKVTPWNPNDQLYIDGSVENDLPMNKLSELFNVNHFIVCQVNPHVIPFLQKANTPSKLRQAANFCMHMAKTEAQHRCTQLTELGILPSFFYKIQSIMSQKYSGDITIVPEVGYSDFLKVLTNPTPEYVMDCVHRGERATWTKMSIIKSHLQIELSIDQILYRLRLLRLNELPSKILLVANSNMKKHCHNRPALETRSTLPLNMPNPCMSPIEENDETTPRKRTEMINSLTDTLLNIPEPSIVQSSQSTPMIFALSDQVQLVHGTKKNTNNNSNNNCKKQQEKELRRERNQTKRGLLMTKPE</sequence>
<feature type="active site" description="Proton acceptor" evidence="4">
    <location>
        <position position="766"/>
    </location>
</feature>
<dbReference type="GO" id="GO:0004806">
    <property type="term" value="F:triacylglycerol lipase activity"/>
    <property type="evidence" value="ECO:0007669"/>
    <property type="project" value="InterPro"/>
</dbReference>
<evidence type="ECO:0000256" key="5">
    <source>
        <dbReference type="SAM" id="MobiDB-lite"/>
    </source>
</evidence>
<feature type="region of interest" description="Disordered" evidence="5">
    <location>
        <begin position="947"/>
        <end position="970"/>
    </location>
</feature>
<dbReference type="OrthoDB" id="10049244at2759"/>
<dbReference type="InterPro" id="IPR002641">
    <property type="entry name" value="PNPLA_dom"/>
</dbReference>
<evidence type="ECO:0000256" key="4">
    <source>
        <dbReference type="PROSITE-ProRule" id="PRU01161"/>
    </source>
</evidence>
<accession>A0A8H7V192</accession>
<feature type="compositionally biased region" description="Low complexity" evidence="5">
    <location>
        <begin position="1017"/>
        <end position="1028"/>
    </location>
</feature>
<feature type="domain" description="PNPLA" evidence="6">
    <location>
        <begin position="605"/>
        <end position="779"/>
    </location>
</feature>
<comment type="caution">
    <text evidence="4">Lacks conserved residue(s) required for the propagation of feature annotation.</text>
</comment>
<dbReference type="GO" id="GO:0016042">
    <property type="term" value="P:lipid catabolic process"/>
    <property type="evidence" value="ECO:0007669"/>
    <property type="project" value="UniProtKB-UniRule"/>
</dbReference>
<proteinExistence type="predicted"/>
<dbReference type="Proteomes" id="UP000650833">
    <property type="component" value="Unassembled WGS sequence"/>
</dbReference>
<dbReference type="PANTHER" id="PTHR14226">
    <property type="entry name" value="NEUROPATHY TARGET ESTERASE/SWISS CHEESE D.MELANOGASTER"/>
    <property type="match status" value="1"/>
</dbReference>
<keyword evidence="2 4" id="KW-0442">Lipid degradation</keyword>
<dbReference type="PROSITE" id="PS51635">
    <property type="entry name" value="PNPLA"/>
    <property type="match status" value="1"/>
</dbReference>
<evidence type="ECO:0000313" key="8">
    <source>
        <dbReference type="Proteomes" id="UP000650833"/>
    </source>
</evidence>
<dbReference type="InterPro" id="IPR021771">
    <property type="entry name" value="Triacylglycerol_lipase_N"/>
</dbReference>
<dbReference type="Pfam" id="PF13896">
    <property type="entry name" value="Glyco_transf_49"/>
    <property type="match status" value="2"/>
</dbReference>
<organism evidence="7 8">
    <name type="scientific">Mucor plumbeus</name>
    <dbReference type="NCBI Taxonomy" id="97098"/>
    <lineage>
        <taxon>Eukaryota</taxon>
        <taxon>Fungi</taxon>
        <taxon>Fungi incertae sedis</taxon>
        <taxon>Mucoromycota</taxon>
        <taxon>Mucoromycotina</taxon>
        <taxon>Mucoromycetes</taxon>
        <taxon>Mucorales</taxon>
        <taxon>Mucorineae</taxon>
        <taxon>Mucoraceae</taxon>
        <taxon>Mucor</taxon>
    </lineage>
</organism>
<gene>
    <name evidence="7" type="ORF">INT46_003772</name>
</gene>